<protein>
    <recommendedName>
        <fullName evidence="1">Phage terminase large subunit N-terminal domain-containing protein</fullName>
    </recommendedName>
</protein>
<gene>
    <name evidence="2" type="ORF">CK501_05640</name>
</gene>
<feature type="domain" description="Phage terminase large subunit N-terminal" evidence="1">
    <location>
        <begin position="28"/>
        <end position="228"/>
    </location>
</feature>
<dbReference type="EMBL" id="NSKD01000002">
    <property type="protein sequence ID" value="PAU81045.1"/>
    <property type="molecule type" value="Genomic_DNA"/>
</dbReference>
<dbReference type="OrthoDB" id="9768556at2"/>
<evidence type="ECO:0000313" key="3">
    <source>
        <dbReference type="Proteomes" id="UP000218896"/>
    </source>
</evidence>
<dbReference type="Gene3D" id="3.40.50.300">
    <property type="entry name" value="P-loop containing nucleotide triphosphate hydrolases"/>
    <property type="match status" value="1"/>
</dbReference>
<reference evidence="2 3" key="1">
    <citation type="submission" date="2017-08" db="EMBL/GenBank/DDBJ databases">
        <title>Halovibrio sewagensis sp. nov., isolated from wastewater of high salinity.</title>
        <authorList>
            <person name="Dong X."/>
            <person name="Zhang G."/>
        </authorList>
    </citation>
    <scope>NUCLEOTIDE SEQUENCE [LARGE SCALE GENOMIC DNA]</scope>
    <source>
        <strain evidence="2 3">YL5-2</strain>
    </source>
</reference>
<organism evidence="2 3">
    <name type="scientific">Halovibrio salipaludis</name>
    <dbReference type="NCBI Taxonomy" id="2032626"/>
    <lineage>
        <taxon>Bacteria</taxon>
        <taxon>Pseudomonadati</taxon>
        <taxon>Pseudomonadota</taxon>
        <taxon>Gammaproteobacteria</taxon>
        <taxon>Oceanospirillales</taxon>
        <taxon>Halomonadaceae</taxon>
        <taxon>Halovibrio</taxon>
    </lineage>
</organism>
<comment type="caution">
    <text evidence="2">The sequence shown here is derived from an EMBL/GenBank/DDBJ whole genome shotgun (WGS) entry which is preliminary data.</text>
</comment>
<name>A0A2A2F8X7_9GAMM</name>
<accession>A0A2A2F8X7</accession>
<dbReference type="Proteomes" id="UP000218896">
    <property type="component" value="Unassembled WGS sequence"/>
</dbReference>
<keyword evidence="3" id="KW-1185">Reference proteome</keyword>
<dbReference type="Pfam" id="PF04466">
    <property type="entry name" value="Terminase_3"/>
    <property type="match status" value="1"/>
</dbReference>
<proteinExistence type="predicted"/>
<dbReference type="SUPFAM" id="SSF52540">
    <property type="entry name" value="P-loop containing nucleoside triphosphate hydrolases"/>
    <property type="match status" value="1"/>
</dbReference>
<dbReference type="InterPro" id="IPR035412">
    <property type="entry name" value="Terminase_L_N"/>
</dbReference>
<dbReference type="AlphaFoldDB" id="A0A2A2F8X7"/>
<evidence type="ECO:0000259" key="1">
    <source>
        <dbReference type="Pfam" id="PF04466"/>
    </source>
</evidence>
<dbReference type="RefSeq" id="WP_095616771.1">
    <property type="nucleotide sequence ID" value="NZ_NSKD01000002.1"/>
</dbReference>
<dbReference type="Gene3D" id="3.30.420.280">
    <property type="match status" value="1"/>
</dbReference>
<evidence type="ECO:0000313" key="2">
    <source>
        <dbReference type="EMBL" id="PAU81045.1"/>
    </source>
</evidence>
<sequence>MTASNQRPDDLSQWQQQAMAVPEEYDLFLGGGRGGGKTHLLAALFLRHCERHQERARCLVVRKSHPGLQDLEAEFRDFFTAVYGDRLRFDGQKHKFTLPNGATVQLDQMEREADFQKYQGKSFSHIAVDEAGQYASPALVDRLRSSLRAPAGVPVRFILIANPGGVGHTWLVRRYALAASWQPYTDEATDFEFVTINSTYLDNEFIDRERYARNLMASCATDPELGRAWLEGDWSVIRGAYFASVLDQQRVMVEPWPRLPSAAPLDMWADGPSGWRYSLAHDYGSAAPSVTFVVAESPGAYGPDRYFYPSGSIVLVDEDSTTHPDDISAGLGLTVPDQASRIVDMCRRWGISPHGVADDAIFNNHGSAAGTIADEFRKAGVHFRRAHKGSRIGGWQAMRRLLADAGKPDKPGLYVSRCCQVWWETVPNLPRDQRNPEDVDTTAPDHAADACRYALTRIEIPHVTIRF</sequence>
<dbReference type="InterPro" id="IPR027417">
    <property type="entry name" value="P-loop_NTPase"/>
</dbReference>